<comment type="caution">
    <text evidence="6">The sequence shown here is derived from an EMBL/GenBank/DDBJ whole genome shotgun (WGS) entry which is preliminary data.</text>
</comment>
<comment type="similarity">
    <text evidence="1">Belongs to the Gfa family.</text>
</comment>
<keyword evidence="2" id="KW-0479">Metal-binding</keyword>
<reference evidence="6 7" key="1">
    <citation type="journal article" date="2016" name="Genome Biol. Evol.">
        <title>Divergent and convergent evolution of fungal pathogenicity.</title>
        <authorList>
            <person name="Shang Y."/>
            <person name="Xiao G."/>
            <person name="Zheng P."/>
            <person name="Cen K."/>
            <person name="Zhan S."/>
            <person name="Wang C."/>
        </authorList>
    </citation>
    <scope>NUCLEOTIDE SEQUENCE [LARGE SCALE GENOMIC DNA]</scope>
    <source>
        <strain evidence="6 7">RCEF 264</strain>
    </source>
</reference>
<evidence type="ECO:0000256" key="2">
    <source>
        <dbReference type="ARBA" id="ARBA00022723"/>
    </source>
</evidence>
<evidence type="ECO:0000259" key="5">
    <source>
        <dbReference type="PROSITE" id="PS51891"/>
    </source>
</evidence>
<accession>A0A162MCB9</accession>
<protein>
    <submittedName>
        <fullName evidence="6">DUF636 domain containing protein</fullName>
    </submittedName>
</protein>
<dbReference type="GO" id="GO:0016846">
    <property type="term" value="F:carbon-sulfur lyase activity"/>
    <property type="evidence" value="ECO:0007669"/>
    <property type="project" value="InterPro"/>
</dbReference>
<dbReference type="PROSITE" id="PS51891">
    <property type="entry name" value="CENP_V_GFA"/>
    <property type="match status" value="1"/>
</dbReference>
<dbReference type="InterPro" id="IPR006913">
    <property type="entry name" value="CENP-V/GFA"/>
</dbReference>
<dbReference type="STRING" id="1081102.A0A162MCB9"/>
<keyword evidence="3" id="KW-0862">Zinc</keyword>
<gene>
    <name evidence="6" type="ORF">SPI_09084</name>
</gene>
<evidence type="ECO:0000313" key="6">
    <source>
        <dbReference type="EMBL" id="OAA54150.1"/>
    </source>
</evidence>
<dbReference type="Gene3D" id="3.90.1590.10">
    <property type="entry name" value="glutathione-dependent formaldehyde- activating enzyme (gfa)"/>
    <property type="match status" value="2"/>
</dbReference>
<dbReference type="Proteomes" id="UP000076874">
    <property type="component" value="Unassembled WGS sequence"/>
</dbReference>
<dbReference type="SUPFAM" id="SSF51316">
    <property type="entry name" value="Mss4-like"/>
    <property type="match status" value="1"/>
</dbReference>
<evidence type="ECO:0000313" key="7">
    <source>
        <dbReference type="Proteomes" id="UP000076874"/>
    </source>
</evidence>
<dbReference type="InterPro" id="IPR011057">
    <property type="entry name" value="Mss4-like_sf"/>
</dbReference>
<dbReference type="PANTHER" id="PTHR33337">
    <property type="entry name" value="GFA DOMAIN-CONTAINING PROTEIN"/>
    <property type="match status" value="1"/>
</dbReference>
<proteinExistence type="inferred from homology"/>
<feature type="domain" description="CENP-V/GFA" evidence="5">
    <location>
        <begin position="21"/>
        <end position="149"/>
    </location>
</feature>
<name>A0A162MCB9_9HYPO</name>
<dbReference type="AlphaFoldDB" id="A0A162MCB9"/>
<dbReference type="EMBL" id="AZHD01000025">
    <property type="protein sequence ID" value="OAA54150.1"/>
    <property type="molecule type" value="Genomic_DNA"/>
</dbReference>
<evidence type="ECO:0000256" key="4">
    <source>
        <dbReference type="ARBA" id="ARBA00023239"/>
    </source>
</evidence>
<sequence length="386" mass="41111">MACEPAPEPPAAPAATATRTLEAHCLCQAVRFLVTVPSAALPLPVHMCHCSICRTTHGTFSCFHTELPAGVRPVGLDGGDVADRATGYAHARAAAVRYFCTTCGTHIGDEDLPGSNGSGGPLLWRIATSLFTPGLHDDDNDAAPGQAFALRSHVLTDSAPAGFYRWLPRLGDGGHELFVWNPAPGHPMFAMASEPNEPTAPARDLATGRRVLRVACHCGGVHFELTQPGDDDGDDNDIDEPDLSAPLLDGWLDLSDDSRLANGAHVIGWAALPRARAAPLLGLINSREADTALARYSLHGTTRGFCRTCGATVYAADDDDDDDDDNNSDSNTTFRLAVGLLRAPEGVTAQRWVRWRTDRIDGFAEGERYHAGFARGLRDGLAAWSG</sequence>
<dbReference type="Pfam" id="PF04828">
    <property type="entry name" value="GFA"/>
    <property type="match status" value="1"/>
</dbReference>
<dbReference type="GO" id="GO:0046872">
    <property type="term" value="F:metal ion binding"/>
    <property type="evidence" value="ECO:0007669"/>
    <property type="project" value="UniProtKB-KW"/>
</dbReference>
<dbReference type="OrthoDB" id="5422068at2759"/>
<keyword evidence="4" id="KW-0456">Lyase</keyword>
<dbReference type="PANTHER" id="PTHR33337:SF31">
    <property type="entry name" value="DUF636 DOMAIN PROTEIN (AFU_ORTHOLOGUE AFUA_2G12650)"/>
    <property type="match status" value="1"/>
</dbReference>
<evidence type="ECO:0000256" key="3">
    <source>
        <dbReference type="ARBA" id="ARBA00022833"/>
    </source>
</evidence>
<organism evidence="6 7">
    <name type="scientific">Niveomyces insectorum RCEF 264</name>
    <dbReference type="NCBI Taxonomy" id="1081102"/>
    <lineage>
        <taxon>Eukaryota</taxon>
        <taxon>Fungi</taxon>
        <taxon>Dikarya</taxon>
        <taxon>Ascomycota</taxon>
        <taxon>Pezizomycotina</taxon>
        <taxon>Sordariomycetes</taxon>
        <taxon>Hypocreomycetidae</taxon>
        <taxon>Hypocreales</taxon>
        <taxon>Cordycipitaceae</taxon>
        <taxon>Niveomyces</taxon>
    </lineage>
</organism>
<evidence type="ECO:0000256" key="1">
    <source>
        <dbReference type="ARBA" id="ARBA00005495"/>
    </source>
</evidence>
<keyword evidence="7" id="KW-1185">Reference proteome</keyword>